<evidence type="ECO:0000313" key="1">
    <source>
        <dbReference type="EMBL" id="KAK8058090.1"/>
    </source>
</evidence>
<gene>
    <name evidence="1" type="ORF">PG994_008538</name>
</gene>
<name>A0ABR1UGR0_9PEZI</name>
<accession>A0ABR1UGR0</accession>
<keyword evidence="2" id="KW-1185">Reference proteome</keyword>
<dbReference type="GeneID" id="92093010"/>
<dbReference type="RefSeq" id="XP_066713536.1">
    <property type="nucleotide sequence ID" value="XM_066859947.1"/>
</dbReference>
<sequence length="122" mass="13100">MRRLIPTLCTIITSPSIHHFTSASHPPFYLPRPSSVTPPNLTLFLPLAIRTVRLGSGIVGTRPRPSPMRRRGRRLSIVVAVADAVGTGIAESRREMTAHAPGTGTEHAHDAAARRSVAVLIA</sequence>
<organism evidence="1 2">
    <name type="scientific">Apiospora phragmitis</name>
    <dbReference type="NCBI Taxonomy" id="2905665"/>
    <lineage>
        <taxon>Eukaryota</taxon>
        <taxon>Fungi</taxon>
        <taxon>Dikarya</taxon>
        <taxon>Ascomycota</taxon>
        <taxon>Pezizomycotina</taxon>
        <taxon>Sordariomycetes</taxon>
        <taxon>Xylariomycetidae</taxon>
        <taxon>Amphisphaeriales</taxon>
        <taxon>Apiosporaceae</taxon>
        <taxon>Apiospora</taxon>
    </lineage>
</organism>
<reference evidence="1 2" key="1">
    <citation type="submission" date="2023-01" db="EMBL/GenBank/DDBJ databases">
        <title>Analysis of 21 Apiospora genomes using comparative genomics revels a genus with tremendous synthesis potential of carbohydrate active enzymes and secondary metabolites.</title>
        <authorList>
            <person name="Sorensen T."/>
        </authorList>
    </citation>
    <scope>NUCLEOTIDE SEQUENCE [LARGE SCALE GENOMIC DNA]</scope>
    <source>
        <strain evidence="1 2">CBS 135458</strain>
    </source>
</reference>
<proteinExistence type="predicted"/>
<dbReference type="EMBL" id="JAQQWL010000009">
    <property type="protein sequence ID" value="KAK8058090.1"/>
    <property type="molecule type" value="Genomic_DNA"/>
</dbReference>
<comment type="caution">
    <text evidence="1">The sequence shown here is derived from an EMBL/GenBank/DDBJ whole genome shotgun (WGS) entry which is preliminary data.</text>
</comment>
<evidence type="ECO:0000313" key="2">
    <source>
        <dbReference type="Proteomes" id="UP001480595"/>
    </source>
</evidence>
<protein>
    <submittedName>
        <fullName evidence="1">Uncharacterized protein</fullName>
    </submittedName>
</protein>
<dbReference type="Proteomes" id="UP001480595">
    <property type="component" value="Unassembled WGS sequence"/>
</dbReference>